<name>A0AAV4YAW1_CAEEX</name>
<dbReference type="Proteomes" id="UP001054945">
    <property type="component" value="Unassembled WGS sequence"/>
</dbReference>
<dbReference type="AlphaFoldDB" id="A0AAV4YAW1"/>
<proteinExistence type="predicted"/>
<accession>A0AAV4YAW1</accession>
<comment type="caution">
    <text evidence="1">The sequence shown here is derived from an EMBL/GenBank/DDBJ whole genome shotgun (WGS) entry which is preliminary data.</text>
</comment>
<evidence type="ECO:0000313" key="2">
    <source>
        <dbReference type="Proteomes" id="UP001054945"/>
    </source>
</evidence>
<sequence>MIESDLGHQILDKTKVDGNSIGRTHFLGYELTTPVNIKSKRTKKTTLSGCNYLQNKYKSLRETRRKLPGLATENCFDNRLDMRVIYY</sequence>
<evidence type="ECO:0000313" key="1">
    <source>
        <dbReference type="EMBL" id="GIZ04453.1"/>
    </source>
</evidence>
<gene>
    <name evidence="1" type="ORF">CEXT_437721</name>
</gene>
<reference evidence="1 2" key="1">
    <citation type="submission" date="2021-06" db="EMBL/GenBank/DDBJ databases">
        <title>Caerostris extrusa draft genome.</title>
        <authorList>
            <person name="Kono N."/>
            <person name="Arakawa K."/>
        </authorList>
    </citation>
    <scope>NUCLEOTIDE SEQUENCE [LARGE SCALE GENOMIC DNA]</scope>
</reference>
<protein>
    <submittedName>
        <fullName evidence="1">Uncharacterized protein</fullName>
    </submittedName>
</protein>
<keyword evidence="2" id="KW-1185">Reference proteome</keyword>
<organism evidence="1 2">
    <name type="scientific">Caerostris extrusa</name>
    <name type="common">Bark spider</name>
    <name type="synonym">Caerostris bankana</name>
    <dbReference type="NCBI Taxonomy" id="172846"/>
    <lineage>
        <taxon>Eukaryota</taxon>
        <taxon>Metazoa</taxon>
        <taxon>Ecdysozoa</taxon>
        <taxon>Arthropoda</taxon>
        <taxon>Chelicerata</taxon>
        <taxon>Arachnida</taxon>
        <taxon>Araneae</taxon>
        <taxon>Araneomorphae</taxon>
        <taxon>Entelegynae</taxon>
        <taxon>Araneoidea</taxon>
        <taxon>Araneidae</taxon>
        <taxon>Caerostris</taxon>
    </lineage>
</organism>
<dbReference type="EMBL" id="BPLR01001737">
    <property type="protein sequence ID" value="GIZ04453.1"/>
    <property type="molecule type" value="Genomic_DNA"/>
</dbReference>